<organism evidence="2 3">
    <name type="scientific">Protea cynaroides</name>
    <dbReference type="NCBI Taxonomy" id="273540"/>
    <lineage>
        <taxon>Eukaryota</taxon>
        <taxon>Viridiplantae</taxon>
        <taxon>Streptophyta</taxon>
        <taxon>Embryophyta</taxon>
        <taxon>Tracheophyta</taxon>
        <taxon>Spermatophyta</taxon>
        <taxon>Magnoliopsida</taxon>
        <taxon>Proteales</taxon>
        <taxon>Proteaceae</taxon>
        <taxon>Protea</taxon>
    </lineage>
</organism>
<proteinExistence type="predicted"/>
<reference evidence="2" key="1">
    <citation type="journal article" date="2023" name="Plant J.">
        <title>The genome of the king protea, Protea cynaroides.</title>
        <authorList>
            <person name="Chang J."/>
            <person name="Duong T.A."/>
            <person name="Schoeman C."/>
            <person name="Ma X."/>
            <person name="Roodt D."/>
            <person name="Barker N."/>
            <person name="Li Z."/>
            <person name="Van de Peer Y."/>
            <person name="Mizrachi E."/>
        </authorList>
    </citation>
    <scope>NUCLEOTIDE SEQUENCE</scope>
    <source>
        <tissue evidence="2">Young leaves</tissue>
    </source>
</reference>
<dbReference type="Proteomes" id="UP001141806">
    <property type="component" value="Unassembled WGS sequence"/>
</dbReference>
<evidence type="ECO:0000256" key="1">
    <source>
        <dbReference type="SAM" id="Coils"/>
    </source>
</evidence>
<feature type="coiled-coil region" evidence="1">
    <location>
        <begin position="47"/>
        <end position="74"/>
    </location>
</feature>
<evidence type="ECO:0000313" key="3">
    <source>
        <dbReference type="Proteomes" id="UP001141806"/>
    </source>
</evidence>
<evidence type="ECO:0000313" key="2">
    <source>
        <dbReference type="EMBL" id="KAJ4954231.1"/>
    </source>
</evidence>
<gene>
    <name evidence="2" type="ORF">NE237_011014</name>
</gene>
<comment type="caution">
    <text evidence="2">The sequence shown here is derived from an EMBL/GenBank/DDBJ whole genome shotgun (WGS) entry which is preliminary data.</text>
</comment>
<name>A0A9Q0GU53_9MAGN</name>
<keyword evidence="3" id="KW-1185">Reference proteome</keyword>
<keyword evidence="1" id="KW-0175">Coiled coil</keyword>
<sequence length="110" mass="12584">MQSLRSGRLVSSVSTKRASPWIFAETIWTWTADPPTHSKIPEGMDANDIWKAAAADQERKLQELELKRMKVKEANSPFSSGKFPYVPSMTQIECYAVNRPMDPSTQQRRR</sequence>
<protein>
    <submittedName>
        <fullName evidence="2">Uncharacterized protein</fullName>
    </submittedName>
</protein>
<accession>A0A9Q0GU53</accession>
<dbReference type="AlphaFoldDB" id="A0A9Q0GU53"/>
<dbReference type="EMBL" id="JAMYWD010000011">
    <property type="protein sequence ID" value="KAJ4954231.1"/>
    <property type="molecule type" value="Genomic_DNA"/>
</dbReference>